<protein>
    <submittedName>
        <fullName evidence="1">Uncharacterized protein</fullName>
    </submittedName>
</protein>
<name>A0A9D4YMU0_PEA</name>
<keyword evidence="2" id="KW-1185">Reference proteome</keyword>
<evidence type="ECO:0000313" key="1">
    <source>
        <dbReference type="EMBL" id="KAI5441882.1"/>
    </source>
</evidence>
<dbReference type="Proteomes" id="UP001058974">
    <property type="component" value="Chromosome 1"/>
</dbReference>
<proteinExistence type="predicted"/>
<dbReference type="AlphaFoldDB" id="A0A9D4YMU0"/>
<organism evidence="1 2">
    <name type="scientific">Pisum sativum</name>
    <name type="common">Garden pea</name>
    <name type="synonym">Lathyrus oleraceus</name>
    <dbReference type="NCBI Taxonomy" id="3888"/>
    <lineage>
        <taxon>Eukaryota</taxon>
        <taxon>Viridiplantae</taxon>
        <taxon>Streptophyta</taxon>
        <taxon>Embryophyta</taxon>
        <taxon>Tracheophyta</taxon>
        <taxon>Spermatophyta</taxon>
        <taxon>Magnoliopsida</taxon>
        <taxon>eudicotyledons</taxon>
        <taxon>Gunneridae</taxon>
        <taxon>Pentapetalae</taxon>
        <taxon>rosids</taxon>
        <taxon>fabids</taxon>
        <taxon>Fabales</taxon>
        <taxon>Fabaceae</taxon>
        <taxon>Papilionoideae</taxon>
        <taxon>50 kb inversion clade</taxon>
        <taxon>NPAAA clade</taxon>
        <taxon>Hologalegina</taxon>
        <taxon>IRL clade</taxon>
        <taxon>Fabeae</taxon>
        <taxon>Lathyrus</taxon>
    </lineage>
</organism>
<evidence type="ECO:0000313" key="2">
    <source>
        <dbReference type="Proteomes" id="UP001058974"/>
    </source>
</evidence>
<accession>A0A9D4YMU0</accession>
<comment type="caution">
    <text evidence="1">The sequence shown here is derived from an EMBL/GenBank/DDBJ whole genome shotgun (WGS) entry which is preliminary data.</text>
</comment>
<sequence length="218" mass="24962">MVKIKEVSSRLLKLNPKIVVIIETRVRMNKAAKIREQLKLKGLFIDNYDKHDNGRIWMWWNNNKVEVKAKQVHTDINTICKIDGTIINNNEDIANEVLDLYGNLMGNANDSLMDIDIMAMREGPQLNCDQRRMMISHVTEPEIIKALMDIGDSKAPGINDFGAKFYKASLNTVKYDLVVAALDFFDNERMYVAFNTTLVTLIPKINAVKTIKDYRPIS</sequence>
<gene>
    <name evidence="1" type="ORF">KIW84_011079</name>
</gene>
<dbReference type="Gramene" id="Psat01G0107900-T1">
    <property type="protein sequence ID" value="KAI5441882.1"/>
    <property type="gene ID" value="KIW84_011079"/>
</dbReference>
<reference evidence="1 2" key="1">
    <citation type="journal article" date="2022" name="Nat. Genet.">
        <title>Improved pea reference genome and pan-genome highlight genomic features and evolutionary characteristics.</title>
        <authorList>
            <person name="Yang T."/>
            <person name="Liu R."/>
            <person name="Luo Y."/>
            <person name="Hu S."/>
            <person name="Wang D."/>
            <person name="Wang C."/>
            <person name="Pandey M.K."/>
            <person name="Ge S."/>
            <person name="Xu Q."/>
            <person name="Li N."/>
            <person name="Li G."/>
            <person name="Huang Y."/>
            <person name="Saxena R.K."/>
            <person name="Ji Y."/>
            <person name="Li M."/>
            <person name="Yan X."/>
            <person name="He Y."/>
            <person name="Liu Y."/>
            <person name="Wang X."/>
            <person name="Xiang C."/>
            <person name="Varshney R.K."/>
            <person name="Ding H."/>
            <person name="Gao S."/>
            <person name="Zong X."/>
        </authorList>
    </citation>
    <scope>NUCLEOTIDE SEQUENCE [LARGE SCALE GENOMIC DNA]</scope>
    <source>
        <strain evidence="1 2">cv. Zhongwan 6</strain>
    </source>
</reference>
<dbReference type="EMBL" id="JAMSHJ010000001">
    <property type="protein sequence ID" value="KAI5441882.1"/>
    <property type="molecule type" value="Genomic_DNA"/>
</dbReference>